<comment type="caution">
    <text evidence="1">The sequence shown here is derived from an EMBL/GenBank/DDBJ whole genome shotgun (WGS) entry which is preliminary data.</text>
</comment>
<keyword evidence="2" id="KW-1185">Reference proteome</keyword>
<organism evidence="1 2">
    <name type="scientific">Rhodopirellula europaea 6C</name>
    <dbReference type="NCBI Taxonomy" id="1263867"/>
    <lineage>
        <taxon>Bacteria</taxon>
        <taxon>Pseudomonadati</taxon>
        <taxon>Planctomycetota</taxon>
        <taxon>Planctomycetia</taxon>
        <taxon>Pirellulales</taxon>
        <taxon>Pirellulaceae</taxon>
        <taxon>Rhodopirellula</taxon>
    </lineage>
</organism>
<reference evidence="1" key="1">
    <citation type="submission" date="2012-11" db="EMBL/GenBank/DDBJ databases">
        <title>Permanent draft genomes of Rhodopirellula europaea strain SH398 and 6C.</title>
        <authorList>
            <person name="Richter M."/>
            <person name="Richter-Heitmann T."/>
            <person name="Frank C."/>
            <person name="Harder J."/>
            <person name="Glockner F.O."/>
        </authorList>
    </citation>
    <scope>NUCLEOTIDE SEQUENCE</scope>
    <source>
        <strain evidence="1">6C</strain>
    </source>
</reference>
<reference evidence="1" key="2">
    <citation type="journal article" date="2013" name="Mar. Genomics">
        <title>Expression of sulfatases in Rhodopirellula baltica and the diversity of sulfatases in the genus Rhodopirellula.</title>
        <authorList>
            <person name="Wegner C.E."/>
            <person name="Richter-Heitmann T."/>
            <person name="Klindworth A."/>
            <person name="Klockow C."/>
            <person name="Richter M."/>
            <person name="Achstetter T."/>
            <person name="Glockner F.O."/>
            <person name="Harder J."/>
        </authorList>
    </citation>
    <scope>NUCLEOTIDE SEQUENCE [LARGE SCALE GENOMIC DNA]</scope>
    <source>
        <strain evidence="1">6C</strain>
    </source>
</reference>
<dbReference type="AlphaFoldDB" id="M2B1V7"/>
<dbReference type="RefSeq" id="WP_008657677.1">
    <property type="nucleotide sequence ID" value="NZ_ANMO01000128.1"/>
</dbReference>
<evidence type="ECO:0000313" key="2">
    <source>
        <dbReference type="Proteomes" id="UP000011529"/>
    </source>
</evidence>
<gene>
    <name evidence="1" type="ORF">RE6C_03067</name>
</gene>
<dbReference type="EMBL" id="ANMO01000128">
    <property type="protein sequence ID" value="EMB16204.1"/>
    <property type="molecule type" value="Genomic_DNA"/>
</dbReference>
<dbReference type="Proteomes" id="UP000011529">
    <property type="component" value="Unassembled WGS sequence"/>
</dbReference>
<accession>M2B1V7</accession>
<dbReference type="PATRIC" id="fig|1263867.3.peg.3279"/>
<protein>
    <submittedName>
        <fullName evidence="1">Uncharacterized protein</fullName>
    </submittedName>
</protein>
<name>M2B1V7_9BACT</name>
<sequence>MTERLFSNLRSLRRGLLHSPAAQNRSASAVDGSVLIDAEAVSSATETAWKPGDWAIYRKSKRSKVPGPRASSVKPNLKGETYNYVVQKFWMVDEVHADGTLTMRTTRGKTHRVPADDPNLTRPSWFARLRWRERFMAIENRFGKSTFAA</sequence>
<evidence type="ECO:0000313" key="1">
    <source>
        <dbReference type="EMBL" id="EMB16204.1"/>
    </source>
</evidence>
<proteinExistence type="predicted"/>